<dbReference type="EMBL" id="FQZK01000006">
    <property type="protein sequence ID" value="SHJ49125.1"/>
    <property type="molecule type" value="Genomic_DNA"/>
</dbReference>
<evidence type="ECO:0008006" key="4">
    <source>
        <dbReference type="Google" id="ProtNLM"/>
    </source>
</evidence>
<feature type="region of interest" description="Disordered" evidence="1">
    <location>
        <begin position="181"/>
        <end position="209"/>
    </location>
</feature>
<evidence type="ECO:0000313" key="2">
    <source>
        <dbReference type="EMBL" id="SHJ49125.1"/>
    </source>
</evidence>
<gene>
    <name evidence="2" type="ORF">SAMN05421803_106231</name>
</gene>
<reference evidence="2 3" key="1">
    <citation type="submission" date="2016-11" db="EMBL/GenBank/DDBJ databases">
        <authorList>
            <person name="Jaros S."/>
            <person name="Januszkiewicz K."/>
            <person name="Wedrychowicz H."/>
        </authorList>
    </citation>
    <scope>NUCLEOTIDE SEQUENCE [LARGE SCALE GENOMIC DNA]</scope>
    <source>
        <strain evidence="2 3">CGMCC 4.5723</strain>
    </source>
</reference>
<sequence>MAAVPPYLLIDVDGVLNPFPGPGGSVPPEYLPHRVDFRGHRGVPIWLNPNHGVRVNALCSTGLVQPCWATSWGAEANLLIAPRVGTPHFPHVDLGTPDISTPHPRGYLWKRDPVADWLGNAPVAWIDDDFAPPDYDWAAERTRRGVPTLLIQPDPYAGLGRHHIAAIRLWAASLSQVHDTAGNHHERPLEDPRDPVARGPQWGACSDRP</sequence>
<accession>A0A1M6JQT0</accession>
<evidence type="ECO:0000256" key="1">
    <source>
        <dbReference type="SAM" id="MobiDB-lite"/>
    </source>
</evidence>
<keyword evidence="3" id="KW-1185">Reference proteome</keyword>
<dbReference type="OrthoDB" id="5124141at2"/>
<dbReference type="STRING" id="758803.SAMN05421803_106231"/>
<proteinExistence type="predicted"/>
<feature type="compositionally biased region" description="Basic and acidic residues" evidence="1">
    <location>
        <begin position="181"/>
        <end position="196"/>
    </location>
</feature>
<dbReference type="Proteomes" id="UP000184452">
    <property type="component" value="Unassembled WGS sequence"/>
</dbReference>
<name>A0A1M6JQT0_9ACTN</name>
<organism evidence="2 3">
    <name type="scientific">Nocardiopsis flavescens</name>
    <dbReference type="NCBI Taxonomy" id="758803"/>
    <lineage>
        <taxon>Bacteria</taxon>
        <taxon>Bacillati</taxon>
        <taxon>Actinomycetota</taxon>
        <taxon>Actinomycetes</taxon>
        <taxon>Streptosporangiales</taxon>
        <taxon>Nocardiopsidaceae</taxon>
        <taxon>Nocardiopsis</taxon>
    </lineage>
</organism>
<dbReference type="AlphaFoldDB" id="A0A1M6JQT0"/>
<protein>
    <recommendedName>
        <fullName evidence="4">Secreted protein</fullName>
    </recommendedName>
</protein>
<evidence type="ECO:0000313" key="3">
    <source>
        <dbReference type="Proteomes" id="UP000184452"/>
    </source>
</evidence>